<keyword evidence="3" id="KW-1185">Reference proteome</keyword>
<dbReference type="EMBL" id="RBWW01000001">
    <property type="protein sequence ID" value="RKS82835.1"/>
    <property type="molecule type" value="Genomic_DNA"/>
</dbReference>
<feature type="compositionally biased region" description="Basic and acidic residues" evidence="1">
    <location>
        <begin position="9"/>
        <end position="23"/>
    </location>
</feature>
<accession>A0A495R694</accession>
<evidence type="ECO:0000313" key="3">
    <source>
        <dbReference type="Proteomes" id="UP000268233"/>
    </source>
</evidence>
<organism evidence="2 3">
    <name type="scientific">Haloarcula quadrata</name>
    <dbReference type="NCBI Taxonomy" id="182779"/>
    <lineage>
        <taxon>Archaea</taxon>
        <taxon>Methanobacteriati</taxon>
        <taxon>Methanobacteriota</taxon>
        <taxon>Stenosarchaea group</taxon>
        <taxon>Halobacteria</taxon>
        <taxon>Halobacteriales</taxon>
        <taxon>Haloarculaceae</taxon>
        <taxon>Haloarcula</taxon>
    </lineage>
</organism>
<feature type="region of interest" description="Disordered" evidence="1">
    <location>
        <begin position="1"/>
        <end position="23"/>
    </location>
</feature>
<evidence type="ECO:0000313" key="2">
    <source>
        <dbReference type="EMBL" id="RKS82835.1"/>
    </source>
</evidence>
<proteinExistence type="predicted"/>
<feature type="region of interest" description="Disordered" evidence="1">
    <location>
        <begin position="196"/>
        <end position="226"/>
    </location>
</feature>
<gene>
    <name evidence="2" type="ORF">BDK61_2157</name>
</gene>
<reference evidence="2 3" key="1">
    <citation type="submission" date="2018-10" db="EMBL/GenBank/DDBJ databases">
        <title>Genomic Encyclopedia of Archaeal and Bacterial Type Strains, Phase II (KMG-II): from individual species to whole genera.</title>
        <authorList>
            <person name="Goeker M."/>
        </authorList>
    </citation>
    <scope>NUCLEOTIDE SEQUENCE [LARGE SCALE GENOMIC DNA]</scope>
    <source>
        <strain evidence="2 3">DSM 11927</strain>
    </source>
</reference>
<protein>
    <submittedName>
        <fullName evidence="2">Uncharacterized protein</fullName>
    </submittedName>
</protein>
<dbReference type="AlphaFoldDB" id="A0A495R694"/>
<dbReference type="Proteomes" id="UP000268233">
    <property type="component" value="Unassembled WGS sequence"/>
</dbReference>
<dbReference type="RefSeq" id="WP_121303193.1">
    <property type="nucleotide sequence ID" value="NZ_RBWW01000001.1"/>
</dbReference>
<sequence>MDFNSDTIENCRERDGRADTEREAEIDEIIQTAELGRGEGEPLAADTYADYPQREELTDPQQKDFLESLLSHELINSIGDAAEECAENPTVKQRWNLTLRKAIETYELNLDNYFGDYPEKVNRLESLLGFMPSDDMIAPSNALVVSELYVAGLSVAEITDVLSDHTVADTQTVEDTLKRCGLISGATAEEQMSAFEEQDGKLGGTSVETETGESETRGLTVSTNDF</sequence>
<evidence type="ECO:0000256" key="1">
    <source>
        <dbReference type="SAM" id="MobiDB-lite"/>
    </source>
</evidence>
<name>A0A495R694_9EURY</name>
<comment type="caution">
    <text evidence="2">The sequence shown here is derived from an EMBL/GenBank/DDBJ whole genome shotgun (WGS) entry which is preliminary data.</text>
</comment>